<evidence type="ECO:0000256" key="1">
    <source>
        <dbReference type="ARBA" id="ARBA00009477"/>
    </source>
</evidence>
<dbReference type="RefSeq" id="WP_119377488.1">
    <property type="nucleotide sequence ID" value="NZ_QWFX01000016.1"/>
</dbReference>
<dbReference type="InterPro" id="IPR006143">
    <property type="entry name" value="RND_pump_MFP"/>
</dbReference>
<dbReference type="NCBIfam" id="TIGR01730">
    <property type="entry name" value="RND_mfp"/>
    <property type="match status" value="1"/>
</dbReference>
<evidence type="ECO:0000256" key="2">
    <source>
        <dbReference type="SAM" id="Coils"/>
    </source>
</evidence>
<evidence type="ECO:0000259" key="4">
    <source>
        <dbReference type="Pfam" id="PF25876"/>
    </source>
</evidence>
<keyword evidence="3" id="KW-0472">Membrane</keyword>
<keyword evidence="3" id="KW-0812">Transmembrane</keyword>
<dbReference type="Pfam" id="PF25876">
    <property type="entry name" value="HH_MFP_RND"/>
    <property type="match status" value="1"/>
</dbReference>
<dbReference type="Gene3D" id="2.40.30.170">
    <property type="match status" value="1"/>
</dbReference>
<dbReference type="InterPro" id="IPR058625">
    <property type="entry name" value="MdtA-like_BSH"/>
</dbReference>
<comment type="caution">
    <text evidence="6">The sequence shown here is derived from an EMBL/GenBank/DDBJ whole genome shotgun (WGS) entry which is preliminary data.</text>
</comment>
<dbReference type="AlphaFoldDB" id="A0A399R978"/>
<feature type="coiled-coil region" evidence="2">
    <location>
        <begin position="162"/>
        <end position="189"/>
    </location>
</feature>
<dbReference type="Gene3D" id="2.40.50.100">
    <property type="match status" value="1"/>
</dbReference>
<keyword evidence="7" id="KW-1185">Reference proteome</keyword>
<feature type="transmembrane region" description="Helical" evidence="3">
    <location>
        <begin position="20"/>
        <end position="38"/>
    </location>
</feature>
<dbReference type="SUPFAM" id="SSF111369">
    <property type="entry name" value="HlyD-like secretion proteins"/>
    <property type="match status" value="1"/>
</dbReference>
<dbReference type="Gene3D" id="2.40.420.20">
    <property type="match status" value="1"/>
</dbReference>
<proteinExistence type="inferred from homology"/>
<accession>A0A399R978</accession>
<gene>
    <name evidence="6" type="ORF">D1223_16680</name>
</gene>
<keyword evidence="3" id="KW-1133">Transmembrane helix</keyword>
<evidence type="ECO:0000256" key="3">
    <source>
        <dbReference type="SAM" id="Phobius"/>
    </source>
</evidence>
<keyword evidence="2" id="KW-0175">Coiled coil</keyword>
<dbReference type="GO" id="GO:1990281">
    <property type="term" value="C:efflux pump complex"/>
    <property type="evidence" value="ECO:0007669"/>
    <property type="project" value="TreeGrafter"/>
</dbReference>
<dbReference type="InterPro" id="IPR058624">
    <property type="entry name" value="MdtA-like_HH"/>
</dbReference>
<evidence type="ECO:0000313" key="6">
    <source>
        <dbReference type="EMBL" id="RIJ26595.1"/>
    </source>
</evidence>
<organism evidence="6 7">
    <name type="scientific">Henriciella mobilis</name>
    <dbReference type="NCBI Taxonomy" id="2305467"/>
    <lineage>
        <taxon>Bacteria</taxon>
        <taxon>Pseudomonadati</taxon>
        <taxon>Pseudomonadota</taxon>
        <taxon>Alphaproteobacteria</taxon>
        <taxon>Hyphomonadales</taxon>
        <taxon>Hyphomonadaceae</taxon>
        <taxon>Henriciella</taxon>
    </lineage>
</organism>
<name>A0A399R978_9PROT</name>
<evidence type="ECO:0000313" key="7">
    <source>
        <dbReference type="Proteomes" id="UP000266385"/>
    </source>
</evidence>
<evidence type="ECO:0000259" key="5">
    <source>
        <dbReference type="Pfam" id="PF25917"/>
    </source>
</evidence>
<reference evidence="6 7" key="1">
    <citation type="submission" date="2018-08" db="EMBL/GenBank/DDBJ databases">
        <title>Henriciella mobilis sp. nov., isolated from seawater.</title>
        <authorList>
            <person name="Cheng H."/>
            <person name="Wu Y.-H."/>
            <person name="Xu X.-W."/>
            <person name="Guo L.-L."/>
        </authorList>
    </citation>
    <scope>NUCLEOTIDE SEQUENCE [LARGE SCALE GENOMIC DNA]</scope>
    <source>
        <strain evidence="6 7">JN25</strain>
    </source>
</reference>
<dbReference type="PANTHER" id="PTHR30469:SF11">
    <property type="entry name" value="BLL4320 PROTEIN"/>
    <property type="match status" value="1"/>
</dbReference>
<protein>
    <submittedName>
        <fullName evidence="6">Efflux RND transporter periplasmic adaptor subunit</fullName>
    </submittedName>
</protein>
<feature type="domain" description="Multidrug resistance protein MdtA-like alpha-helical hairpin" evidence="4">
    <location>
        <begin position="123"/>
        <end position="191"/>
    </location>
</feature>
<sequence>MQEPSAHVAKEPRPSFLKGLLFLIVIAISLAGLAAFVLSQRSSEGPLVINEAPTPLGVDVIEARLQASLDLDEKFSGLVSAKRTSQLGFQSGGRIAALRADIGDRVEQGQSLAVLDTRALRSQLASAEAQVDEAIAAHSLAVSTVERQQALLEKGHVSQQRVDEAAAQATTAQARINAARAQAEALRVQIDLSQISAPFAGVITERMFDEGAIAAPGAPVFELVETGALEARIGLPSALAAELEPGETYTLTVDRGPVEAELRSVTGVINAGQRTVASVFEILDPEAVSVGAVVRMNMTRQVNEPGLWVPVTALSEGQRGLWSIYIARKDDDTWTVRPGLVEVIQSEGDQAFVRGAVSDGDLIIIDGLQRITPGQEVRPRLDQTANAADEG</sequence>
<dbReference type="Pfam" id="PF25917">
    <property type="entry name" value="BSH_RND"/>
    <property type="match status" value="1"/>
</dbReference>
<dbReference type="PANTHER" id="PTHR30469">
    <property type="entry name" value="MULTIDRUG RESISTANCE PROTEIN MDTA"/>
    <property type="match status" value="1"/>
</dbReference>
<dbReference type="OrthoDB" id="9813967at2"/>
<feature type="domain" description="Multidrug resistance protein MdtA-like barrel-sandwich hybrid" evidence="5">
    <location>
        <begin position="86"/>
        <end position="221"/>
    </location>
</feature>
<dbReference type="Proteomes" id="UP000266385">
    <property type="component" value="Unassembled WGS sequence"/>
</dbReference>
<comment type="similarity">
    <text evidence="1">Belongs to the membrane fusion protein (MFP) (TC 8.A.1) family.</text>
</comment>
<dbReference type="Gene3D" id="1.10.287.470">
    <property type="entry name" value="Helix hairpin bin"/>
    <property type="match status" value="1"/>
</dbReference>
<dbReference type="GO" id="GO:0015562">
    <property type="term" value="F:efflux transmembrane transporter activity"/>
    <property type="evidence" value="ECO:0007669"/>
    <property type="project" value="TreeGrafter"/>
</dbReference>
<dbReference type="EMBL" id="QWFX01000016">
    <property type="protein sequence ID" value="RIJ26595.1"/>
    <property type="molecule type" value="Genomic_DNA"/>
</dbReference>